<dbReference type="Gene3D" id="1.20.1250.20">
    <property type="entry name" value="MFS general substrate transporter like domains"/>
    <property type="match status" value="1"/>
</dbReference>
<dbReference type="InterPro" id="IPR011701">
    <property type="entry name" value="MFS"/>
</dbReference>
<feature type="transmembrane region" description="Helical" evidence="7">
    <location>
        <begin position="361"/>
        <end position="379"/>
    </location>
</feature>
<keyword evidence="3" id="KW-1003">Cell membrane</keyword>
<dbReference type="EMBL" id="SLXQ01000013">
    <property type="protein sequence ID" value="TCP46806.1"/>
    <property type="molecule type" value="Genomic_DNA"/>
</dbReference>
<evidence type="ECO:0000256" key="4">
    <source>
        <dbReference type="ARBA" id="ARBA00022692"/>
    </source>
</evidence>
<dbReference type="InterPro" id="IPR004638">
    <property type="entry name" value="EmrB-like"/>
</dbReference>
<dbReference type="CDD" id="cd17321">
    <property type="entry name" value="MFS_MMR_MDR_like"/>
    <property type="match status" value="1"/>
</dbReference>
<feature type="transmembrane region" description="Helical" evidence="7">
    <location>
        <begin position="336"/>
        <end position="355"/>
    </location>
</feature>
<evidence type="ECO:0000256" key="5">
    <source>
        <dbReference type="ARBA" id="ARBA00022989"/>
    </source>
</evidence>
<evidence type="ECO:0000313" key="10">
    <source>
        <dbReference type="Proteomes" id="UP000294911"/>
    </source>
</evidence>
<feature type="domain" description="Major facilitator superfamily (MFS) profile" evidence="8">
    <location>
        <begin position="16"/>
        <end position="479"/>
    </location>
</feature>
<feature type="transmembrane region" description="Helical" evidence="7">
    <location>
        <begin position="107"/>
        <end position="129"/>
    </location>
</feature>
<feature type="transmembrane region" description="Helical" evidence="7">
    <location>
        <begin position="272"/>
        <end position="298"/>
    </location>
</feature>
<accession>A0A4V2SSH8</accession>
<dbReference type="Pfam" id="PF07690">
    <property type="entry name" value="MFS_1"/>
    <property type="match status" value="1"/>
</dbReference>
<evidence type="ECO:0000259" key="8">
    <source>
        <dbReference type="PROSITE" id="PS50850"/>
    </source>
</evidence>
<dbReference type="InterPro" id="IPR020846">
    <property type="entry name" value="MFS_dom"/>
</dbReference>
<protein>
    <submittedName>
        <fullName evidence="9">EmrB/QacA subfamily drug resistance transporter</fullName>
    </submittedName>
</protein>
<dbReference type="AlphaFoldDB" id="A0A4V2SSH8"/>
<dbReference type="PANTHER" id="PTHR42718">
    <property type="entry name" value="MAJOR FACILITATOR SUPERFAMILY MULTIDRUG TRANSPORTER MFSC"/>
    <property type="match status" value="1"/>
</dbReference>
<dbReference type="Gene3D" id="1.20.1720.10">
    <property type="entry name" value="Multidrug resistance protein D"/>
    <property type="match status" value="1"/>
</dbReference>
<feature type="transmembrane region" description="Helical" evidence="7">
    <location>
        <begin position="51"/>
        <end position="70"/>
    </location>
</feature>
<keyword evidence="4 7" id="KW-0812">Transmembrane</keyword>
<dbReference type="PRINTS" id="PR01035">
    <property type="entry name" value="TCRTETA"/>
</dbReference>
<dbReference type="GO" id="GO:0005886">
    <property type="term" value="C:plasma membrane"/>
    <property type="evidence" value="ECO:0007669"/>
    <property type="project" value="UniProtKB-SubCell"/>
</dbReference>
<keyword evidence="6 7" id="KW-0472">Membrane</keyword>
<keyword evidence="2" id="KW-0813">Transport</keyword>
<dbReference type="SUPFAM" id="SSF103473">
    <property type="entry name" value="MFS general substrate transporter"/>
    <property type="match status" value="2"/>
</dbReference>
<evidence type="ECO:0000313" key="9">
    <source>
        <dbReference type="EMBL" id="TCP46806.1"/>
    </source>
</evidence>
<dbReference type="OrthoDB" id="102502at2"/>
<evidence type="ECO:0000256" key="7">
    <source>
        <dbReference type="SAM" id="Phobius"/>
    </source>
</evidence>
<proteinExistence type="predicted"/>
<dbReference type="PANTHER" id="PTHR42718:SF46">
    <property type="entry name" value="BLR6921 PROTEIN"/>
    <property type="match status" value="1"/>
</dbReference>
<comment type="subcellular location">
    <subcellularLocation>
        <location evidence="1">Cell membrane</location>
        <topology evidence="1">Multi-pass membrane protein</topology>
    </subcellularLocation>
</comment>
<feature type="transmembrane region" description="Helical" evidence="7">
    <location>
        <begin position="12"/>
        <end position="31"/>
    </location>
</feature>
<keyword evidence="5 7" id="KW-1133">Transmembrane helix</keyword>
<gene>
    <name evidence="9" type="ORF">EV191_11383</name>
</gene>
<sequence length="485" mass="51365">MADGAERARLRYAWRALSVVSMASTLTALGNSSLNVALPVVVRHFEASATAASWMLLSFMLASTVLIVVFGRLADMFGRRTMYLCGLAIYTGSSLLLGFAPTEWVFIGLRVAQAAGTAMLLANSAAMLTDAFPASHLGRGMGIYIASFSVAQLVGPTLGGFLTYRFGWEWLFWYNVPIGLLCLLWGALTLRESGKRNRSGGVDVAGNLLVVLCLGSLLFGLSQVGDRGWSDPVVFGGIAAFAVLLPLFILVERRSGHPVVDLDLFRDRPFAFGLLASFLNAVARFAVVLLIALFYQAAFGDNPFEAGVKVLPLAVAALLTSVCSGPLHAIMRPRTLTVVGTIVSTTGLAVLLVVISPTVPYWLVAGSLVLIGIGSGMFMPANATALLHEMPGERLGITNALRLMLQSCGVVVGTALALSVVTSPLPAELRRHVLAGTVSNVSDEAVRQLVTGYQLALLCMTAIGVLAVLACVFARQRRPAHEKAG</sequence>
<keyword evidence="10" id="KW-1185">Reference proteome</keyword>
<dbReference type="InterPro" id="IPR036259">
    <property type="entry name" value="MFS_trans_sf"/>
</dbReference>
<feature type="transmembrane region" description="Helical" evidence="7">
    <location>
        <begin position="202"/>
        <end position="221"/>
    </location>
</feature>
<evidence type="ECO:0000256" key="2">
    <source>
        <dbReference type="ARBA" id="ARBA00022448"/>
    </source>
</evidence>
<dbReference type="RefSeq" id="WP_132879509.1">
    <property type="nucleotide sequence ID" value="NZ_SLXQ01000013.1"/>
</dbReference>
<evidence type="ECO:0000256" key="1">
    <source>
        <dbReference type="ARBA" id="ARBA00004651"/>
    </source>
</evidence>
<comment type="caution">
    <text evidence="9">The sequence shown here is derived from an EMBL/GenBank/DDBJ whole genome shotgun (WGS) entry which is preliminary data.</text>
</comment>
<name>A0A4V2SSH8_9PSEU</name>
<dbReference type="NCBIfam" id="TIGR00711">
    <property type="entry name" value="efflux_EmrB"/>
    <property type="match status" value="1"/>
</dbReference>
<feature type="transmembrane region" description="Helical" evidence="7">
    <location>
        <begin position="170"/>
        <end position="190"/>
    </location>
</feature>
<dbReference type="GO" id="GO:0022857">
    <property type="term" value="F:transmembrane transporter activity"/>
    <property type="evidence" value="ECO:0007669"/>
    <property type="project" value="InterPro"/>
</dbReference>
<feature type="transmembrane region" description="Helical" evidence="7">
    <location>
        <begin position="141"/>
        <end position="164"/>
    </location>
</feature>
<feature type="transmembrane region" description="Helical" evidence="7">
    <location>
        <begin position="310"/>
        <end position="329"/>
    </location>
</feature>
<evidence type="ECO:0000256" key="3">
    <source>
        <dbReference type="ARBA" id="ARBA00022475"/>
    </source>
</evidence>
<dbReference type="InterPro" id="IPR001958">
    <property type="entry name" value="Tet-R_TetA/multi-R_MdtG-like"/>
</dbReference>
<reference evidence="9 10" key="1">
    <citation type="submission" date="2019-03" db="EMBL/GenBank/DDBJ databases">
        <title>Genomic Encyclopedia of Type Strains, Phase IV (KMG-IV): sequencing the most valuable type-strain genomes for metagenomic binning, comparative biology and taxonomic classification.</title>
        <authorList>
            <person name="Goeker M."/>
        </authorList>
    </citation>
    <scope>NUCLEOTIDE SEQUENCE [LARGE SCALE GENOMIC DNA]</scope>
    <source>
        <strain evidence="9 10">DSM 45765</strain>
    </source>
</reference>
<dbReference type="Proteomes" id="UP000294911">
    <property type="component" value="Unassembled WGS sequence"/>
</dbReference>
<feature type="transmembrane region" description="Helical" evidence="7">
    <location>
        <begin position="400"/>
        <end position="421"/>
    </location>
</feature>
<evidence type="ECO:0000256" key="6">
    <source>
        <dbReference type="ARBA" id="ARBA00023136"/>
    </source>
</evidence>
<dbReference type="PROSITE" id="PS50850">
    <property type="entry name" value="MFS"/>
    <property type="match status" value="1"/>
</dbReference>
<feature type="transmembrane region" description="Helical" evidence="7">
    <location>
        <begin position="233"/>
        <end position="251"/>
    </location>
</feature>
<organism evidence="9 10">
    <name type="scientific">Tamaricihabitans halophyticus</name>
    <dbReference type="NCBI Taxonomy" id="1262583"/>
    <lineage>
        <taxon>Bacteria</taxon>
        <taxon>Bacillati</taxon>
        <taxon>Actinomycetota</taxon>
        <taxon>Actinomycetes</taxon>
        <taxon>Pseudonocardiales</taxon>
        <taxon>Pseudonocardiaceae</taxon>
        <taxon>Tamaricihabitans</taxon>
    </lineage>
</organism>
<feature type="transmembrane region" description="Helical" evidence="7">
    <location>
        <begin position="82"/>
        <end position="101"/>
    </location>
</feature>
<feature type="transmembrane region" description="Helical" evidence="7">
    <location>
        <begin position="453"/>
        <end position="474"/>
    </location>
</feature>